<keyword evidence="3" id="KW-0540">Nuclease</keyword>
<protein>
    <submittedName>
        <fullName evidence="3">Endonuclease domain-containing 1 protein</fullName>
    </submittedName>
</protein>
<feature type="compositionally biased region" description="Acidic residues" evidence="1">
    <location>
        <begin position="273"/>
        <end position="283"/>
    </location>
</feature>
<dbReference type="Proteomes" id="UP000503349">
    <property type="component" value="Chromosome 7"/>
</dbReference>
<gene>
    <name evidence="3" type="ORF">EXN66_Car007777</name>
</gene>
<dbReference type="InterPro" id="IPR039015">
    <property type="entry name" value="ENDOD1"/>
</dbReference>
<keyword evidence="3" id="KW-0255">Endonuclease</keyword>
<keyword evidence="3" id="KW-0378">Hydrolase</keyword>
<organism evidence="3 4">
    <name type="scientific">Channa argus</name>
    <name type="common">Northern snakehead</name>
    <name type="synonym">Ophicephalus argus</name>
    <dbReference type="NCBI Taxonomy" id="215402"/>
    <lineage>
        <taxon>Eukaryota</taxon>
        <taxon>Metazoa</taxon>
        <taxon>Chordata</taxon>
        <taxon>Craniata</taxon>
        <taxon>Vertebrata</taxon>
        <taxon>Euteleostomi</taxon>
        <taxon>Actinopterygii</taxon>
        <taxon>Neopterygii</taxon>
        <taxon>Teleostei</taxon>
        <taxon>Neoteleostei</taxon>
        <taxon>Acanthomorphata</taxon>
        <taxon>Anabantaria</taxon>
        <taxon>Anabantiformes</taxon>
        <taxon>Channoidei</taxon>
        <taxon>Channidae</taxon>
        <taxon>Channa</taxon>
    </lineage>
</organism>
<dbReference type="EMBL" id="CM015718">
    <property type="protein sequence ID" value="KAF3692101.1"/>
    <property type="molecule type" value="Genomic_DNA"/>
</dbReference>
<keyword evidence="4" id="KW-1185">Reference proteome</keyword>
<evidence type="ECO:0000313" key="4">
    <source>
        <dbReference type="Proteomes" id="UP000503349"/>
    </source>
</evidence>
<proteinExistence type="predicted"/>
<feature type="compositionally biased region" description="Basic and acidic residues" evidence="1">
    <location>
        <begin position="297"/>
        <end position="307"/>
    </location>
</feature>
<keyword evidence="2" id="KW-0732">Signal</keyword>
<reference evidence="4" key="2">
    <citation type="submission" date="2019-02" db="EMBL/GenBank/DDBJ databases">
        <title>Opniocepnalus argus Var Kimnra genome.</title>
        <authorList>
            <person name="Zhou C."/>
            <person name="Xiao S."/>
        </authorList>
    </citation>
    <scope>NUCLEOTIDE SEQUENCE [LARGE SCALE GENOMIC DNA]</scope>
</reference>
<evidence type="ECO:0000313" key="3">
    <source>
        <dbReference type="EMBL" id="KAF3692101.1"/>
    </source>
</evidence>
<dbReference type="GO" id="GO:0004519">
    <property type="term" value="F:endonuclease activity"/>
    <property type="evidence" value="ECO:0007669"/>
    <property type="project" value="UniProtKB-KW"/>
</dbReference>
<dbReference type="PANTHER" id="PTHR21472:SF23">
    <property type="entry name" value="INO80 COMPLEX SUBUNIT E"/>
    <property type="match status" value="1"/>
</dbReference>
<dbReference type="PANTHER" id="PTHR21472">
    <property type="entry name" value="ENDONUCLEASE DOMAIN-CONTAINING 1 PROTEIN ENDOD1"/>
    <property type="match status" value="1"/>
</dbReference>
<name>A0A6G1PP30_CHAAH</name>
<dbReference type="AlphaFoldDB" id="A0A6G1PP30"/>
<feature type="region of interest" description="Disordered" evidence="1">
    <location>
        <begin position="258"/>
        <end position="307"/>
    </location>
</feature>
<feature type="chain" id="PRO_5026081906" evidence="2">
    <location>
        <begin position="25"/>
        <end position="537"/>
    </location>
</feature>
<sequence>MLCPVVSAAAAAVWLLAMLGPGLFLVAEDNSGPGFNLCGHCFYRQTPPLGNSAGLLLRPVCHKVPGGRMFATVSKPTCDTAIYSAFHLSHESTEREADEGEELVTKGEHNIKVAVPALLGGSKHAPHLVLPTDSPLQHWDATVTTLVHSRITPLCSTLGGDLYIITGVGSFRAAEDENGECQTKPLWSAVCCAVPEGKGGFSLGLIRETEIGEKQVSVKELEELLGVDELFSEGCGGTDEAVVVDSHTEGHTVKREKLHYEEVGDRNVNSETTDVDEDEEPEEVTQGTSADAVKSTRSGEEQHDVRHSVAVKIESPESSADYETLDKEETDTNSSSVLVYVLSTTWSIIKAPLWPVVSTVTQLPGQVIYVIQEDLGVLSALPGDTISVFHLLTSDLLSWTGSALEMLLDVGETIYFSGYYCTSSMLEALMTSCHCGVTGIGTLAGDTVGIFSGTMDNVWYVAKFFGGRLWEQSEDYVETVVSEMGGQAKAVGGGLGQLMWRSGNGVSNVFRVGESLITGMVDMVIGAVKEGFGQGSE</sequence>
<evidence type="ECO:0000256" key="1">
    <source>
        <dbReference type="SAM" id="MobiDB-lite"/>
    </source>
</evidence>
<evidence type="ECO:0000256" key="2">
    <source>
        <dbReference type="SAM" id="SignalP"/>
    </source>
</evidence>
<feature type="signal peptide" evidence="2">
    <location>
        <begin position="1"/>
        <end position="24"/>
    </location>
</feature>
<reference evidence="3 4" key="1">
    <citation type="submission" date="2019-02" db="EMBL/GenBank/DDBJ databases">
        <title>Opniocepnalus argus genome.</title>
        <authorList>
            <person name="Zhou C."/>
            <person name="Xiao S."/>
        </authorList>
    </citation>
    <scope>NUCLEOTIDE SEQUENCE [LARGE SCALE GENOMIC DNA]</scope>
    <source>
        <strain evidence="3">OARG1902GOOAL</strain>
        <tissue evidence="3">Muscle</tissue>
    </source>
</reference>
<accession>A0A6G1PP30</accession>